<reference evidence="2 3" key="1">
    <citation type="submission" date="2018-07" db="EMBL/GenBank/DDBJ databases">
        <title>Bacillus sp. YLB-04 draft genome sequence.</title>
        <authorList>
            <person name="Yu L."/>
            <person name="Tang X."/>
        </authorList>
    </citation>
    <scope>NUCLEOTIDE SEQUENCE [LARGE SCALE GENOMIC DNA]</scope>
    <source>
        <strain evidence="2 3">YLB-04</strain>
    </source>
</reference>
<dbReference type="Gene3D" id="1.10.260.40">
    <property type="entry name" value="lambda repressor-like DNA-binding domains"/>
    <property type="match status" value="1"/>
</dbReference>
<accession>A0A3D8GSS5</accession>
<dbReference type="OrthoDB" id="2679623at2"/>
<evidence type="ECO:0000259" key="1">
    <source>
        <dbReference type="PROSITE" id="PS50943"/>
    </source>
</evidence>
<name>A0A3D8GSS5_9BACI</name>
<evidence type="ECO:0000313" key="3">
    <source>
        <dbReference type="Proteomes" id="UP000257144"/>
    </source>
</evidence>
<dbReference type="InterPro" id="IPR001387">
    <property type="entry name" value="Cro/C1-type_HTH"/>
</dbReference>
<organism evidence="2 3">
    <name type="scientific">Neobacillus piezotolerans</name>
    <dbReference type="NCBI Taxonomy" id="2259171"/>
    <lineage>
        <taxon>Bacteria</taxon>
        <taxon>Bacillati</taxon>
        <taxon>Bacillota</taxon>
        <taxon>Bacilli</taxon>
        <taxon>Bacillales</taxon>
        <taxon>Bacillaceae</taxon>
        <taxon>Neobacillus</taxon>
    </lineage>
</organism>
<dbReference type="InterPro" id="IPR010982">
    <property type="entry name" value="Lambda_DNA-bd_dom_sf"/>
</dbReference>
<sequence length="112" mass="13058">MPTPLGQELRRLRFEKNLRLEDVANGTGITLQYLSMLEKGDRKSVSFEIMADISRFYGVPLDYFAAFIKEEQSQPLSDVEIMLWQSINEKVRDEIYYKKGKSLKAIFAKLFN</sequence>
<dbReference type="CDD" id="cd00093">
    <property type="entry name" value="HTH_XRE"/>
    <property type="match status" value="1"/>
</dbReference>
<comment type="caution">
    <text evidence="2">The sequence shown here is derived from an EMBL/GenBank/DDBJ whole genome shotgun (WGS) entry which is preliminary data.</text>
</comment>
<dbReference type="RefSeq" id="WP_115451036.1">
    <property type="nucleotide sequence ID" value="NZ_QNQT01000002.1"/>
</dbReference>
<protein>
    <recommendedName>
        <fullName evidence="1">HTH cro/C1-type domain-containing protein</fullName>
    </recommendedName>
</protein>
<dbReference type="GO" id="GO:0003677">
    <property type="term" value="F:DNA binding"/>
    <property type="evidence" value="ECO:0007669"/>
    <property type="project" value="InterPro"/>
</dbReference>
<dbReference type="Pfam" id="PF01381">
    <property type="entry name" value="HTH_3"/>
    <property type="match status" value="1"/>
</dbReference>
<gene>
    <name evidence="2" type="ORF">DRW41_05820</name>
</gene>
<dbReference type="AlphaFoldDB" id="A0A3D8GSS5"/>
<dbReference type="SMART" id="SM00530">
    <property type="entry name" value="HTH_XRE"/>
    <property type="match status" value="1"/>
</dbReference>
<keyword evidence="3" id="KW-1185">Reference proteome</keyword>
<evidence type="ECO:0000313" key="2">
    <source>
        <dbReference type="EMBL" id="RDU37362.1"/>
    </source>
</evidence>
<proteinExistence type="predicted"/>
<dbReference type="PROSITE" id="PS50943">
    <property type="entry name" value="HTH_CROC1"/>
    <property type="match status" value="1"/>
</dbReference>
<dbReference type="SUPFAM" id="SSF47413">
    <property type="entry name" value="lambda repressor-like DNA-binding domains"/>
    <property type="match status" value="1"/>
</dbReference>
<dbReference type="EMBL" id="QNQT01000002">
    <property type="protein sequence ID" value="RDU37362.1"/>
    <property type="molecule type" value="Genomic_DNA"/>
</dbReference>
<dbReference type="Proteomes" id="UP000257144">
    <property type="component" value="Unassembled WGS sequence"/>
</dbReference>
<feature type="domain" description="HTH cro/C1-type" evidence="1">
    <location>
        <begin position="9"/>
        <end position="64"/>
    </location>
</feature>